<name>A0A5C4VRQ6_9ACTN</name>
<keyword evidence="3" id="KW-0274">FAD</keyword>
<dbReference type="InterPro" id="IPR036188">
    <property type="entry name" value="FAD/NAD-bd_sf"/>
</dbReference>
<dbReference type="PRINTS" id="PR00368">
    <property type="entry name" value="FADPNR"/>
</dbReference>
<dbReference type="GO" id="GO:0033765">
    <property type="term" value="F:steroid dehydrogenase activity, acting on the CH-CH group of donors"/>
    <property type="evidence" value="ECO:0007669"/>
    <property type="project" value="UniProtKB-ARBA"/>
</dbReference>
<dbReference type="InterPro" id="IPR027477">
    <property type="entry name" value="Succ_DH/fumarate_Rdtase_cat_sf"/>
</dbReference>
<keyword evidence="7" id="KW-1185">Reference proteome</keyword>
<dbReference type="RefSeq" id="WP_139623630.1">
    <property type="nucleotide sequence ID" value="NZ_VDMP01000025.1"/>
</dbReference>
<organism evidence="6 7">
    <name type="scientific">Nocardioides albidus</name>
    <dbReference type="NCBI Taxonomy" id="1517589"/>
    <lineage>
        <taxon>Bacteria</taxon>
        <taxon>Bacillati</taxon>
        <taxon>Actinomycetota</taxon>
        <taxon>Actinomycetes</taxon>
        <taxon>Propionibacteriales</taxon>
        <taxon>Nocardioidaceae</taxon>
        <taxon>Nocardioides</taxon>
    </lineage>
</organism>
<gene>
    <name evidence="6" type="ORF">FHP29_14865</name>
</gene>
<dbReference type="EMBL" id="VDMP01000025">
    <property type="protein sequence ID" value="TNM38518.1"/>
    <property type="molecule type" value="Genomic_DNA"/>
</dbReference>
<dbReference type="AlphaFoldDB" id="A0A5C4VRQ6"/>
<evidence type="ECO:0000313" key="6">
    <source>
        <dbReference type="EMBL" id="TNM38518.1"/>
    </source>
</evidence>
<reference evidence="6 7" key="1">
    <citation type="journal article" date="2016" name="Int. J. Syst. Evol. Microbiol.">
        <title>Nocardioides albidus sp. nov., an actinobacterium isolated from garden soil.</title>
        <authorList>
            <person name="Singh H."/>
            <person name="Du J."/>
            <person name="Trinh H."/>
            <person name="Won K."/>
            <person name="Yang J.E."/>
            <person name="Yin C."/>
            <person name="Kook M."/>
            <person name="Yi T.H."/>
        </authorList>
    </citation>
    <scope>NUCLEOTIDE SEQUENCE [LARGE SCALE GENOMIC DNA]</scope>
    <source>
        <strain evidence="6 7">CCTCC AB 2015297</strain>
    </source>
</reference>
<evidence type="ECO:0000313" key="7">
    <source>
        <dbReference type="Proteomes" id="UP000313231"/>
    </source>
</evidence>
<comment type="cofactor">
    <cofactor evidence="1">
        <name>FAD</name>
        <dbReference type="ChEBI" id="CHEBI:57692"/>
    </cofactor>
</comment>
<dbReference type="Proteomes" id="UP000313231">
    <property type="component" value="Unassembled WGS sequence"/>
</dbReference>
<dbReference type="SUPFAM" id="SSF56425">
    <property type="entry name" value="Succinate dehydrogenase/fumarate reductase flavoprotein, catalytic domain"/>
    <property type="match status" value="1"/>
</dbReference>
<evidence type="ECO:0000259" key="5">
    <source>
        <dbReference type="Pfam" id="PF00890"/>
    </source>
</evidence>
<keyword evidence="2" id="KW-0285">Flavoprotein</keyword>
<comment type="caution">
    <text evidence="6">The sequence shown here is derived from an EMBL/GenBank/DDBJ whole genome shotgun (WGS) entry which is preliminary data.</text>
</comment>
<dbReference type="SUPFAM" id="SSF51905">
    <property type="entry name" value="FAD/NAD(P)-binding domain"/>
    <property type="match status" value="1"/>
</dbReference>
<evidence type="ECO:0000256" key="3">
    <source>
        <dbReference type="ARBA" id="ARBA00022827"/>
    </source>
</evidence>
<keyword evidence="4" id="KW-0560">Oxidoreductase</keyword>
<dbReference type="PRINTS" id="PR00411">
    <property type="entry name" value="PNDRDTASEI"/>
</dbReference>
<dbReference type="Gene3D" id="3.90.700.10">
    <property type="entry name" value="Succinate dehydrogenase/fumarate reductase flavoprotein, catalytic domain"/>
    <property type="match status" value="1"/>
</dbReference>
<dbReference type="Pfam" id="PF00890">
    <property type="entry name" value="FAD_binding_2"/>
    <property type="match status" value="1"/>
</dbReference>
<dbReference type="PANTHER" id="PTHR43400">
    <property type="entry name" value="FUMARATE REDUCTASE"/>
    <property type="match status" value="1"/>
</dbReference>
<evidence type="ECO:0000256" key="4">
    <source>
        <dbReference type="ARBA" id="ARBA00023002"/>
    </source>
</evidence>
<evidence type="ECO:0000256" key="1">
    <source>
        <dbReference type="ARBA" id="ARBA00001974"/>
    </source>
</evidence>
<dbReference type="PANTHER" id="PTHR43400:SF10">
    <property type="entry name" value="3-OXOSTEROID 1-DEHYDROGENASE"/>
    <property type="match status" value="1"/>
</dbReference>
<protein>
    <submittedName>
        <fullName evidence="6">FAD-dependent oxidoreductase</fullName>
    </submittedName>
</protein>
<feature type="domain" description="FAD-dependent oxidoreductase 2 FAD-binding" evidence="5">
    <location>
        <begin position="6"/>
        <end position="435"/>
    </location>
</feature>
<evidence type="ECO:0000256" key="2">
    <source>
        <dbReference type="ARBA" id="ARBA00022630"/>
    </source>
</evidence>
<dbReference type="OrthoDB" id="9813348at2"/>
<dbReference type="InterPro" id="IPR050315">
    <property type="entry name" value="FAD-oxidoreductase_2"/>
</dbReference>
<sequence length="469" mass="49347">MHVEYDVVVAGGGPAGLLAAIETADAGLRTALIEARTELGGSGALAAGQTVLCETELEPASRELLLEDLRRAHDFDHDDRLARLYVDEAGDTYRRLTELGVHFARSVQLAHMSRPWAHEVPIGEPGGAAIVARLHRAALERGVVIEKSCRLRRLLREAGRVAGVVVTRGEAEAPEESIAARAVVLATGGFTRNRELIRTYAPPAAATIRPITGEASKGDGLLAAMHLGAGTAYLAAGVMPTAPVDPVTEKGTLIFYCGGIVLNADGRRFISESEVYSRISAAAMSQPGGVMVHVYDAECKRRFAKTLWASVDSLTGYQEIEAPTINELLAKVAATTSWSVEAAEQTVATYNRAIRTGAADEVGRTRLTGRTGELFTLTTPPYFAVVTVPGTTHFNGGLLVDAQLRVLDVFGSPLVGLYAAGEIVGGFHGAGYMSGTQWGQAVVFGRSAGRSVAGELTQGGSGSTRAGRA</sequence>
<dbReference type="Gene3D" id="3.50.50.60">
    <property type="entry name" value="FAD/NAD(P)-binding domain"/>
    <property type="match status" value="1"/>
</dbReference>
<dbReference type="GO" id="GO:0008202">
    <property type="term" value="P:steroid metabolic process"/>
    <property type="evidence" value="ECO:0007669"/>
    <property type="project" value="UniProtKB-ARBA"/>
</dbReference>
<accession>A0A5C4VRQ6</accession>
<dbReference type="InterPro" id="IPR003953">
    <property type="entry name" value="FAD-dep_OxRdtase_2_FAD-bd"/>
</dbReference>
<proteinExistence type="predicted"/>